<dbReference type="InterPro" id="IPR035906">
    <property type="entry name" value="MetI-like_sf"/>
</dbReference>
<feature type="transmembrane region" description="Helical" evidence="6">
    <location>
        <begin position="24"/>
        <end position="45"/>
    </location>
</feature>
<keyword evidence="4 6" id="KW-1133">Transmembrane helix</keyword>
<feature type="domain" description="ABC transmembrane type-1" evidence="7">
    <location>
        <begin position="250"/>
        <end position="434"/>
    </location>
</feature>
<evidence type="ECO:0000256" key="5">
    <source>
        <dbReference type="ARBA" id="ARBA00023136"/>
    </source>
</evidence>
<keyword evidence="9" id="KW-1185">Reference proteome</keyword>
<keyword evidence="2 6" id="KW-0813">Transport</keyword>
<dbReference type="PANTHER" id="PTHR30043">
    <property type="entry name" value="PHOSPHONATES TRANSPORT SYSTEM PERMEASE PROTEIN"/>
    <property type="match status" value="1"/>
</dbReference>
<dbReference type="RefSeq" id="WP_150497215.1">
    <property type="nucleotide sequence ID" value="NZ_BMFA01000009.1"/>
</dbReference>
<dbReference type="CDD" id="cd06261">
    <property type="entry name" value="TM_PBP2"/>
    <property type="match status" value="1"/>
</dbReference>
<organism evidence="8 9">
    <name type="scientific">Roseibium aquae</name>
    <dbReference type="NCBI Taxonomy" id="1323746"/>
    <lineage>
        <taxon>Bacteria</taxon>
        <taxon>Pseudomonadati</taxon>
        <taxon>Pseudomonadota</taxon>
        <taxon>Alphaproteobacteria</taxon>
        <taxon>Hyphomicrobiales</taxon>
        <taxon>Stappiaceae</taxon>
        <taxon>Roseibium</taxon>
    </lineage>
</organism>
<gene>
    <name evidence="8" type="ORF">GCM10011316_30480</name>
</gene>
<comment type="caution">
    <text evidence="8">The sequence shown here is derived from an EMBL/GenBank/DDBJ whole genome shotgun (WGS) entry which is preliminary data.</text>
</comment>
<name>A0A916TM56_9HYPH</name>
<evidence type="ECO:0000256" key="4">
    <source>
        <dbReference type="ARBA" id="ARBA00022989"/>
    </source>
</evidence>
<keyword evidence="3 6" id="KW-0812">Transmembrane</keyword>
<dbReference type="Proteomes" id="UP000605148">
    <property type="component" value="Unassembled WGS sequence"/>
</dbReference>
<feature type="transmembrane region" description="Helical" evidence="6">
    <location>
        <begin position="361"/>
        <end position="381"/>
    </location>
</feature>
<reference evidence="8" key="1">
    <citation type="journal article" date="2014" name="Int. J. Syst. Evol. Microbiol.">
        <title>Complete genome sequence of Corynebacterium casei LMG S-19264T (=DSM 44701T), isolated from a smear-ripened cheese.</title>
        <authorList>
            <consortium name="US DOE Joint Genome Institute (JGI-PGF)"/>
            <person name="Walter F."/>
            <person name="Albersmeier A."/>
            <person name="Kalinowski J."/>
            <person name="Ruckert C."/>
        </authorList>
    </citation>
    <scope>NUCLEOTIDE SEQUENCE</scope>
    <source>
        <strain evidence="8">CGMCC 1.12426</strain>
    </source>
</reference>
<dbReference type="InterPro" id="IPR005769">
    <property type="entry name" value="PhnE/PtxC"/>
</dbReference>
<keyword evidence="5 6" id="KW-0472">Membrane</keyword>
<dbReference type="OrthoDB" id="7820570at2"/>
<dbReference type="InterPro" id="IPR000515">
    <property type="entry name" value="MetI-like"/>
</dbReference>
<feature type="transmembrane region" description="Helical" evidence="6">
    <location>
        <begin position="301"/>
        <end position="325"/>
    </location>
</feature>
<dbReference type="Gene3D" id="1.10.3720.10">
    <property type="entry name" value="MetI-like"/>
    <property type="match status" value="1"/>
</dbReference>
<feature type="transmembrane region" description="Helical" evidence="6">
    <location>
        <begin position="254"/>
        <end position="280"/>
    </location>
</feature>
<dbReference type="GO" id="GO:0015416">
    <property type="term" value="F:ABC-type phosphonate transporter activity"/>
    <property type="evidence" value="ECO:0007669"/>
    <property type="project" value="InterPro"/>
</dbReference>
<evidence type="ECO:0000313" key="9">
    <source>
        <dbReference type="Proteomes" id="UP000605148"/>
    </source>
</evidence>
<proteinExistence type="inferred from homology"/>
<sequence>MAIDTLDAPVIDHERVFERVQRRAWITIAAPLAVIAYLTYTWFAFGVPELLERAQPDRAVILATDSVAYKVHVVKDFRRDEVDVAIEGERTATYAPDDYPDWVVVDGERIEVDLGQGYLVEIAGQTARFTVPGYGTIVSTAVADGVETQLPPGPVPEWLRDDPRKLDARPSLDRRVQVTRTKIEVHNYFGGWENFWFPFNSQLHGMSIGQLYALALSGDRLDPQTSNLWFIVNEFLENPDWQHGHVFVALFETIMMAVLGTITAAAFGLPLAFLAAKNFTPSLILRFTTRRLFDFLRGIDMLIWSLIFIRAFGLGPLTGALAIAFTDTGSLGKLFSEALENIDNKQVEGVRATGASQLQRYRFGVIPQILPVFVSQVLYFLESNTRSATVIGALGAGGIGLVLVETMKTSRDWENTTYIIIMTIVVVIAMDQLSSWLRRKLIEGK</sequence>
<dbReference type="SUPFAM" id="SSF161098">
    <property type="entry name" value="MetI-like"/>
    <property type="match status" value="1"/>
</dbReference>
<feature type="transmembrane region" description="Helical" evidence="6">
    <location>
        <begin position="388"/>
        <end position="404"/>
    </location>
</feature>
<evidence type="ECO:0000259" key="7">
    <source>
        <dbReference type="PROSITE" id="PS50928"/>
    </source>
</evidence>
<comment type="similarity">
    <text evidence="6">Belongs to the binding-protein-dependent transport system permease family.</text>
</comment>
<evidence type="ECO:0000256" key="1">
    <source>
        <dbReference type="ARBA" id="ARBA00004651"/>
    </source>
</evidence>
<accession>A0A916TM56</accession>
<comment type="subcellular location">
    <subcellularLocation>
        <location evidence="1 6">Cell membrane</location>
        <topology evidence="1 6">Multi-pass membrane protein</topology>
    </subcellularLocation>
</comment>
<reference evidence="8" key="2">
    <citation type="submission" date="2020-09" db="EMBL/GenBank/DDBJ databases">
        <authorList>
            <person name="Sun Q."/>
            <person name="Zhou Y."/>
        </authorList>
    </citation>
    <scope>NUCLEOTIDE SEQUENCE</scope>
    <source>
        <strain evidence="8">CGMCC 1.12426</strain>
    </source>
</reference>
<protein>
    <submittedName>
        <fullName evidence="8">Phosphonate ABC transporter, permease protein PhnE</fullName>
    </submittedName>
</protein>
<dbReference type="AlphaFoldDB" id="A0A916TM56"/>
<dbReference type="PANTHER" id="PTHR30043:SF9">
    <property type="entry name" value="PHOSPHONATES TRANSPORT SYSTEM PERMEASE PROTEIN"/>
    <property type="match status" value="1"/>
</dbReference>
<evidence type="ECO:0000313" key="8">
    <source>
        <dbReference type="EMBL" id="GGB56276.1"/>
    </source>
</evidence>
<evidence type="ECO:0000256" key="2">
    <source>
        <dbReference type="ARBA" id="ARBA00022448"/>
    </source>
</evidence>
<evidence type="ECO:0000256" key="3">
    <source>
        <dbReference type="ARBA" id="ARBA00022692"/>
    </source>
</evidence>
<dbReference type="Pfam" id="PF00528">
    <property type="entry name" value="BPD_transp_1"/>
    <property type="match status" value="1"/>
</dbReference>
<dbReference type="PROSITE" id="PS50928">
    <property type="entry name" value="ABC_TM1"/>
    <property type="match status" value="1"/>
</dbReference>
<feature type="transmembrane region" description="Helical" evidence="6">
    <location>
        <begin position="416"/>
        <end position="437"/>
    </location>
</feature>
<evidence type="ECO:0000256" key="6">
    <source>
        <dbReference type="RuleBase" id="RU363032"/>
    </source>
</evidence>
<dbReference type="NCBIfam" id="TIGR01097">
    <property type="entry name" value="PhnE"/>
    <property type="match status" value="1"/>
</dbReference>
<dbReference type="EMBL" id="BMFA01000009">
    <property type="protein sequence ID" value="GGB56276.1"/>
    <property type="molecule type" value="Genomic_DNA"/>
</dbReference>
<dbReference type="GO" id="GO:0005886">
    <property type="term" value="C:plasma membrane"/>
    <property type="evidence" value="ECO:0007669"/>
    <property type="project" value="UniProtKB-SubCell"/>
</dbReference>